<gene>
    <name evidence="1" type="ORF">HHUB_3076</name>
</gene>
<dbReference type="KEGG" id="hhb:Hhub_3076"/>
<reference evidence="2" key="1">
    <citation type="journal article" date="2016" name="Environ. Microbiol.">
        <title>The complete genome of a viable archaeum isolated from 123-million-year-old rock salt.</title>
        <authorList>
            <person name="Jaakkola S.T."/>
            <person name="Pfeiffer F."/>
            <person name="Ravantti J.J."/>
            <person name="Guo Q."/>
            <person name="Liu Y."/>
            <person name="Chen X."/>
            <person name="Ma H."/>
            <person name="Yang C."/>
            <person name="Oksanen H.M."/>
            <person name="Bamford D.H."/>
        </authorList>
    </citation>
    <scope>NUCLEOTIDE SEQUENCE</scope>
    <source>
        <strain evidence="2">JI20-1</strain>
    </source>
</reference>
<dbReference type="STRING" id="1407499.HHUB_3076"/>
<evidence type="ECO:0000313" key="2">
    <source>
        <dbReference type="Proteomes" id="UP000066737"/>
    </source>
</evidence>
<dbReference type="Proteomes" id="UP000066737">
    <property type="component" value="Chromosome I"/>
</dbReference>
<dbReference type="OrthoDB" id="337273at2157"/>
<dbReference type="InterPro" id="IPR043927">
    <property type="entry name" value="DUF5778"/>
</dbReference>
<accession>A0A0U5CZL8</accession>
<sequence>MSETVNEDLYRDTMELLRPGDIELAGAVVHTSYDSSAESMLHQLTLDAGDAVAERADVGDTYVYSGNDSDEFGVNQHQGLTLDGDEFVWECQQLLREGTFDLVLYWKATGEHDALVEDIEGLDGVERVVGITEDGFDA</sequence>
<evidence type="ECO:0000313" key="1">
    <source>
        <dbReference type="EMBL" id="CQH59860.1"/>
    </source>
</evidence>
<protein>
    <submittedName>
        <fullName evidence="1">Uncharacterized protein</fullName>
    </submittedName>
</protein>
<dbReference type="GeneID" id="26659698"/>
<dbReference type="Pfam" id="PF19090">
    <property type="entry name" value="DUF5778"/>
    <property type="match status" value="1"/>
</dbReference>
<dbReference type="AlphaFoldDB" id="A0A0U5CZL8"/>
<dbReference type="EMBL" id="LN831302">
    <property type="protein sequence ID" value="CQH59860.1"/>
    <property type="molecule type" value="Genomic_DNA"/>
</dbReference>
<name>A0A0U5CZL8_9EURY</name>
<proteinExistence type="predicted"/>
<dbReference type="RefSeq" id="WP_059057460.1">
    <property type="nucleotide sequence ID" value="NZ_CEML01000001.1"/>
</dbReference>
<organism evidence="1 2">
    <name type="scientific">Halobacterium hubeiense</name>
    <dbReference type="NCBI Taxonomy" id="1407499"/>
    <lineage>
        <taxon>Archaea</taxon>
        <taxon>Methanobacteriati</taxon>
        <taxon>Methanobacteriota</taxon>
        <taxon>Stenosarchaea group</taxon>
        <taxon>Halobacteria</taxon>
        <taxon>Halobacteriales</taxon>
        <taxon>Halobacteriaceae</taxon>
        <taxon>Halobacterium</taxon>
    </lineage>
</organism>
<keyword evidence="2" id="KW-1185">Reference proteome</keyword>